<organism evidence="2 3">
    <name type="scientific">Neisseria canis</name>
    <dbReference type="NCBI Taxonomy" id="493"/>
    <lineage>
        <taxon>Bacteria</taxon>
        <taxon>Pseudomonadati</taxon>
        <taxon>Pseudomonadota</taxon>
        <taxon>Betaproteobacteria</taxon>
        <taxon>Neisseriales</taxon>
        <taxon>Neisseriaceae</taxon>
        <taxon>Neisseria</taxon>
    </lineage>
</organism>
<name>A0A3S5E8E7_9NEIS</name>
<keyword evidence="3" id="KW-1185">Reference proteome</keyword>
<feature type="transmembrane region" description="Helical" evidence="1">
    <location>
        <begin position="6"/>
        <end position="24"/>
    </location>
</feature>
<protein>
    <recommendedName>
        <fullName evidence="4">Integral membrane protein</fullName>
    </recommendedName>
</protein>
<dbReference type="EMBL" id="LR134313">
    <property type="protein sequence ID" value="VEF02985.1"/>
    <property type="molecule type" value="Genomic_DNA"/>
</dbReference>
<dbReference type="Proteomes" id="UP000279284">
    <property type="component" value="Chromosome"/>
</dbReference>
<sequence length="92" mass="11006">MNKSELLILVLTLSWVFTYWYFAYKICKKYQKINSIWEMLITKNLESNKLLWAIMLGKPSINHIPKNFDFYFVKYGAFAVIPLIILLRIIIN</sequence>
<keyword evidence="1" id="KW-1133">Transmembrane helix</keyword>
<dbReference type="AlphaFoldDB" id="A0A3S5E8E7"/>
<evidence type="ECO:0000313" key="3">
    <source>
        <dbReference type="Proteomes" id="UP000279284"/>
    </source>
</evidence>
<dbReference type="KEGG" id="nci:NCTC10296_02084"/>
<keyword evidence="1" id="KW-0472">Membrane</keyword>
<evidence type="ECO:0008006" key="4">
    <source>
        <dbReference type="Google" id="ProtNLM"/>
    </source>
</evidence>
<accession>A0A3S5E8E7</accession>
<evidence type="ECO:0000256" key="1">
    <source>
        <dbReference type="SAM" id="Phobius"/>
    </source>
</evidence>
<gene>
    <name evidence="2" type="ORF">NCTC10296_02084</name>
</gene>
<reference evidence="2 3" key="1">
    <citation type="submission" date="2018-12" db="EMBL/GenBank/DDBJ databases">
        <authorList>
            <consortium name="Pathogen Informatics"/>
        </authorList>
    </citation>
    <scope>NUCLEOTIDE SEQUENCE [LARGE SCALE GENOMIC DNA]</scope>
    <source>
        <strain evidence="2 3">NCTC10296</strain>
    </source>
</reference>
<evidence type="ECO:0000313" key="2">
    <source>
        <dbReference type="EMBL" id="VEF02985.1"/>
    </source>
</evidence>
<proteinExistence type="predicted"/>
<keyword evidence="1" id="KW-0812">Transmembrane</keyword>
<feature type="transmembrane region" description="Helical" evidence="1">
    <location>
        <begin position="72"/>
        <end position="91"/>
    </location>
</feature>